<evidence type="ECO:0000313" key="8">
    <source>
        <dbReference type="Proteomes" id="UP000439780"/>
    </source>
</evidence>
<feature type="transmembrane region" description="Helical" evidence="6">
    <location>
        <begin position="112"/>
        <end position="130"/>
    </location>
</feature>
<dbReference type="GO" id="GO:0016787">
    <property type="term" value="F:hydrolase activity"/>
    <property type="evidence" value="ECO:0007669"/>
    <property type="project" value="TreeGrafter"/>
</dbReference>
<reference evidence="7 8" key="1">
    <citation type="submission" date="2019-12" db="EMBL/GenBank/DDBJ databases">
        <title>Genomic-based taxomic classification of the family Erythrobacteraceae.</title>
        <authorList>
            <person name="Xu L."/>
        </authorList>
    </citation>
    <scope>NUCLEOTIDE SEQUENCE [LARGE SCALE GENOMIC DNA]</scope>
    <source>
        <strain evidence="7 8">KEMB 9005-328</strain>
    </source>
</reference>
<evidence type="ECO:0000256" key="2">
    <source>
        <dbReference type="ARBA" id="ARBA00007375"/>
    </source>
</evidence>
<evidence type="ECO:0000256" key="6">
    <source>
        <dbReference type="SAM" id="Phobius"/>
    </source>
</evidence>
<feature type="transmembrane region" description="Helical" evidence="6">
    <location>
        <begin position="136"/>
        <end position="154"/>
    </location>
</feature>
<comment type="similarity">
    <text evidence="2">Belongs to the TMEM86 family.</text>
</comment>
<dbReference type="Pfam" id="PF07947">
    <property type="entry name" value="YhhN"/>
    <property type="match status" value="1"/>
</dbReference>
<dbReference type="PANTHER" id="PTHR31885">
    <property type="entry name" value="GH04784P"/>
    <property type="match status" value="1"/>
</dbReference>
<dbReference type="AlphaFoldDB" id="A0A845AH60"/>
<gene>
    <name evidence="7" type="ORF">GRI58_06720</name>
</gene>
<feature type="transmembrane region" description="Helical" evidence="6">
    <location>
        <begin position="33"/>
        <end position="51"/>
    </location>
</feature>
<dbReference type="InterPro" id="IPR012506">
    <property type="entry name" value="TMEM86B-like"/>
</dbReference>
<dbReference type="Proteomes" id="UP000439780">
    <property type="component" value="Unassembled WGS sequence"/>
</dbReference>
<feature type="transmembrane region" description="Helical" evidence="6">
    <location>
        <begin position="12"/>
        <end position="27"/>
    </location>
</feature>
<feature type="transmembrane region" description="Helical" evidence="6">
    <location>
        <begin position="82"/>
        <end position="100"/>
    </location>
</feature>
<organism evidence="7 8">
    <name type="scientific">Qipengyuania algicida</name>
    <dbReference type="NCBI Taxonomy" id="1836209"/>
    <lineage>
        <taxon>Bacteria</taxon>
        <taxon>Pseudomonadati</taxon>
        <taxon>Pseudomonadota</taxon>
        <taxon>Alphaproteobacteria</taxon>
        <taxon>Sphingomonadales</taxon>
        <taxon>Erythrobacteraceae</taxon>
        <taxon>Qipengyuania</taxon>
    </lineage>
</organism>
<keyword evidence="8" id="KW-1185">Reference proteome</keyword>
<feature type="transmembrane region" description="Helical" evidence="6">
    <location>
        <begin position="185"/>
        <end position="206"/>
    </location>
</feature>
<comment type="subcellular location">
    <subcellularLocation>
        <location evidence="1">Membrane</location>
        <topology evidence="1">Multi-pass membrane protein</topology>
    </subcellularLocation>
</comment>
<evidence type="ECO:0000313" key="7">
    <source>
        <dbReference type="EMBL" id="MXP28513.1"/>
    </source>
</evidence>
<dbReference type="RefSeq" id="WP_160752810.1">
    <property type="nucleotide sequence ID" value="NZ_WTYA01000004.1"/>
</dbReference>
<evidence type="ECO:0000256" key="1">
    <source>
        <dbReference type="ARBA" id="ARBA00004141"/>
    </source>
</evidence>
<evidence type="ECO:0000256" key="4">
    <source>
        <dbReference type="ARBA" id="ARBA00022989"/>
    </source>
</evidence>
<name>A0A845AH60_9SPHN</name>
<feature type="transmembrane region" description="Helical" evidence="6">
    <location>
        <begin position="161"/>
        <end position="179"/>
    </location>
</feature>
<dbReference type="GO" id="GO:0016020">
    <property type="term" value="C:membrane"/>
    <property type="evidence" value="ECO:0007669"/>
    <property type="project" value="UniProtKB-SubCell"/>
</dbReference>
<keyword evidence="3 6" id="KW-0812">Transmembrane</keyword>
<dbReference type="PANTHER" id="PTHR31885:SF6">
    <property type="entry name" value="GH04784P"/>
    <property type="match status" value="1"/>
</dbReference>
<sequence>MPHRALIEHRPWLFASLVAAISYFIYADESVPGLFLTVWKGAGVGLLAVYAARRARNVDGWLLVAVMATEACADMALEVSFLVGGALFAIGHVVAIRLFLRSRRDTLASSQKAAAVALLIGTPVIAALLTFGNSGWVLATAYALIVGVMAACAWSSSFPRYRVGLGAVLFVISDLAIFARESGHITPALAMWLIWPLYYVGQFLITTGVVQSLRARAICPRPITA</sequence>
<evidence type="ECO:0000256" key="5">
    <source>
        <dbReference type="ARBA" id="ARBA00023136"/>
    </source>
</evidence>
<comment type="caution">
    <text evidence="7">The sequence shown here is derived from an EMBL/GenBank/DDBJ whole genome shotgun (WGS) entry which is preliminary data.</text>
</comment>
<accession>A0A845AH60</accession>
<keyword evidence="4 6" id="KW-1133">Transmembrane helix</keyword>
<evidence type="ECO:0000256" key="3">
    <source>
        <dbReference type="ARBA" id="ARBA00022692"/>
    </source>
</evidence>
<dbReference type="EMBL" id="WTYA01000004">
    <property type="protein sequence ID" value="MXP28513.1"/>
    <property type="molecule type" value="Genomic_DNA"/>
</dbReference>
<proteinExistence type="inferred from homology"/>
<dbReference type="OrthoDB" id="7390032at2"/>
<feature type="transmembrane region" description="Helical" evidence="6">
    <location>
        <begin position="58"/>
        <end position="76"/>
    </location>
</feature>
<protein>
    <submittedName>
        <fullName evidence="7">Lysoplasmalogenase</fullName>
    </submittedName>
</protein>
<keyword evidence="5 6" id="KW-0472">Membrane</keyword>